<keyword evidence="2" id="KW-1185">Reference proteome</keyword>
<evidence type="ECO:0000313" key="1">
    <source>
        <dbReference type="EMBL" id="MBB5954998.1"/>
    </source>
</evidence>
<dbReference type="PANTHER" id="PTHR30007:SF1">
    <property type="entry name" value="BLR1914 PROTEIN"/>
    <property type="match status" value="1"/>
</dbReference>
<organism evidence="1 2">
    <name type="scientific">Saccharothrix tamanrassetensis</name>
    <dbReference type="NCBI Taxonomy" id="1051531"/>
    <lineage>
        <taxon>Bacteria</taxon>
        <taxon>Bacillati</taxon>
        <taxon>Actinomycetota</taxon>
        <taxon>Actinomycetes</taxon>
        <taxon>Pseudonocardiales</taxon>
        <taxon>Pseudonocardiaceae</taxon>
        <taxon>Saccharothrix</taxon>
    </lineage>
</organism>
<evidence type="ECO:0000313" key="2">
    <source>
        <dbReference type="Proteomes" id="UP000547510"/>
    </source>
</evidence>
<protein>
    <recommendedName>
        <fullName evidence="3">Transposase</fullName>
    </recommendedName>
</protein>
<dbReference type="EMBL" id="JACHJN010000002">
    <property type="protein sequence ID" value="MBB5954998.1"/>
    <property type="molecule type" value="Genomic_DNA"/>
</dbReference>
<evidence type="ECO:0008006" key="3">
    <source>
        <dbReference type="Google" id="ProtNLM"/>
    </source>
</evidence>
<gene>
    <name evidence="1" type="ORF">FHS29_001568</name>
</gene>
<comment type="caution">
    <text evidence="1">The sequence shown here is derived from an EMBL/GenBank/DDBJ whole genome shotgun (WGS) entry which is preliminary data.</text>
</comment>
<proteinExistence type="predicted"/>
<dbReference type="AlphaFoldDB" id="A0A841CFN9"/>
<reference evidence="1 2" key="1">
    <citation type="submission" date="2020-08" db="EMBL/GenBank/DDBJ databases">
        <title>Genomic Encyclopedia of Type Strains, Phase III (KMG-III): the genomes of soil and plant-associated and newly described type strains.</title>
        <authorList>
            <person name="Whitman W."/>
        </authorList>
    </citation>
    <scope>NUCLEOTIDE SEQUENCE [LARGE SCALE GENOMIC DNA]</scope>
    <source>
        <strain evidence="1 2">CECT 8640</strain>
    </source>
</reference>
<dbReference type="Proteomes" id="UP000547510">
    <property type="component" value="Unassembled WGS sequence"/>
</dbReference>
<dbReference type="PANTHER" id="PTHR30007">
    <property type="entry name" value="PHP DOMAIN PROTEIN"/>
    <property type="match status" value="1"/>
</dbReference>
<name>A0A841CFN9_9PSEU</name>
<sequence length="92" mass="10937">MKLHADKSHNVERLRHWLRHRGIIPHIARKGIDCTDRLGRHRGVVERTISWLTGYRRLTIRYVHHDDNHCGSLTLARALTCFKRPANWPRQT</sequence>
<accession>A0A841CFN9</accession>